<reference evidence="3" key="1">
    <citation type="submission" date="2018-05" db="EMBL/GenBank/DDBJ databases">
        <authorList>
            <person name="Lanie J.A."/>
            <person name="Ng W.-L."/>
            <person name="Kazmierczak K.M."/>
            <person name="Andrzejewski T.M."/>
            <person name="Davidsen T.M."/>
            <person name="Wayne K.J."/>
            <person name="Tettelin H."/>
            <person name="Glass J.I."/>
            <person name="Rusch D."/>
            <person name="Podicherti R."/>
            <person name="Tsui H.-C.T."/>
            <person name="Winkler M.E."/>
        </authorList>
    </citation>
    <scope>NUCLEOTIDE SEQUENCE</scope>
</reference>
<dbReference type="Gene3D" id="3.90.1150.10">
    <property type="entry name" value="Aspartate Aminotransferase, domain 1"/>
    <property type="match status" value="1"/>
</dbReference>
<organism evidence="3">
    <name type="scientific">marine metagenome</name>
    <dbReference type="NCBI Taxonomy" id="408172"/>
    <lineage>
        <taxon>unclassified sequences</taxon>
        <taxon>metagenomes</taxon>
        <taxon>ecological metagenomes</taxon>
    </lineage>
</organism>
<dbReference type="AlphaFoldDB" id="A0A382BEN9"/>
<name>A0A382BEN9_9ZZZZ</name>
<dbReference type="PANTHER" id="PTHR43094">
    <property type="entry name" value="AMINOTRANSFERASE"/>
    <property type="match status" value="1"/>
</dbReference>
<evidence type="ECO:0000256" key="2">
    <source>
        <dbReference type="ARBA" id="ARBA00022898"/>
    </source>
</evidence>
<gene>
    <name evidence="3" type="ORF">METZ01_LOCUS164586</name>
</gene>
<keyword evidence="2" id="KW-0663">Pyridoxal phosphate</keyword>
<protein>
    <recommendedName>
        <fullName evidence="4">Aminotransferase class III-fold pyridoxal phosphate-dependent enzyme</fullName>
    </recommendedName>
</protein>
<evidence type="ECO:0008006" key="4">
    <source>
        <dbReference type="Google" id="ProtNLM"/>
    </source>
</evidence>
<dbReference type="InterPro" id="IPR015422">
    <property type="entry name" value="PyrdxlP-dep_Trfase_small"/>
</dbReference>
<comment type="similarity">
    <text evidence="1">Belongs to the class-III pyridoxal-phosphate-dependent aminotransferase family.</text>
</comment>
<proteinExistence type="inferred from homology"/>
<dbReference type="Pfam" id="PF00202">
    <property type="entry name" value="Aminotran_3"/>
    <property type="match status" value="1"/>
</dbReference>
<dbReference type="InterPro" id="IPR015421">
    <property type="entry name" value="PyrdxlP-dep_Trfase_major"/>
</dbReference>
<dbReference type="PANTHER" id="PTHR43094:SF1">
    <property type="entry name" value="AMINOTRANSFERASE CLASS-III"/>
    <property type="match status" value="1"/>
</dbReference>
<dbReference type="SUPFAM" id="SSF53383">
    <property type="entry name" value="PLP-dependent transferases"/>
    <property type="match status" value="1"/>
</dbReference>
<sequence length="178" mass="20017">MGKSQTTSSNRNLTNKLDDRILYPGEYLEYRGEDSRTFIDKSKGIYLYDKTGHKMIDGPGGMWNVNVGHGVKEIADAIHEQIRKMPYASPFSESTEIATTYASRLVKYAPGDLKRVFFTSGGSSAVDSALRFVMFYNNVRGLKEKKLIISRHDAYHGSTYLSASCSGKERDKNNFDFA</sequence>
<dbReference type="InterPro" id="IPR015424">
    <property type="entry name" value="PyrdxlP-dep_Trfase"/>
</dbReference>
<dbReference type="Gene3D" id="3.40.640.10">
    <property type="entry name" value="Type I PLP-dependent aspartate aminotransferase-like (Major domain)"/>
    <property type="match status" value="1"/>
</dbReference>
<dbReference type="EMBL" id="UINC01029279">
    <property type="protein sequence ID" value="SVB11732.1"/>
    <property type="molecule type" value="Genomic_DNA"/>
</dbReference>
<accession>A0A382BEN9</accession>
<dbReference type="GO" id="GO:0008483">
    <property type="term" value="F:transaminase activity"/>
    <property type="evidence" value="ECO:0007669"/>
    <property type="project" value="InterPro"/>
</dbReference>
<feature type="non-terminal residue" evidence="3">
    <location>
        <position position="178"/>
    </location>
</feature>
<evidence type="ECO:0000256" key="1">
    <source>
        <dbReference type="ARBA" id="ARBA00008954"/>
    </source>
</evidence>
<evidence type="ECO:0000313" key="3">
    <source>
        <dbReference type="EMBL" id="SVB11732.1"/>
    </source>
</evidence>
<dbReference type="GO" id="GO:0030170">
    <property type="term" value="F:pyridoxal phosphate binding"/>
    <property type="evidence" value="ECO:0007669"/>
    <property type="project" value="InterPro"/>
</dbReference>
<dbReference type="InterPro" id="IPR005814">
    <property type="entry name" value="Aminotrans_3"/>
</dbReference>